<comment type="caution">
    <text evidence="3">The sequence shown here is derived from an EMBL/GenBank/DDBJ whole genome shotgun (WGS) entry which is preliminary data.</text>
</comment>
<dbReference type="RefSeq" id="WP_122926812.1">
    <property type="nucleotide sequence ID" value="NZ_RHHU01000024.1"/>
</dbReference>
<gene>
    <name evidence="3" type="ORF">EDM59_29105</name>
</gene>
<keyword evidence="1" id="KW-0812">Transmembrane</keyword>
<keyword evidence="1" id="KW-0472">Membrane</keyword>
<dbReference type="InterPro" id="IPR028087">
    <property type="entry name" value="Tad_N"/>
</dbReference>
<accession>A0A3M8CSP3</accession>
<keyword evidence="1" id="KW-1133">Transmembrane helix</keyword>
<evidence type="ECO:0000259" key="2">
    <source>
        <dbReference type="Pfam" id="PF13400"/>
    </source>
</evidence>
<reference evidence="3 4" key="1">
    <citation type="submission" date="2018-10" db="EMBL/GenBank/DDBJ databases">
        <title>Phylogenomics of Brevibacillus.</title>
        <authorList>
            <person name="Dunlap C."/>
        </authorList>
    </citation>
    <scope>NUCLEOTIDE SEQUENCE [LARGE SCALE GENOMIC DNA]</scope>
    <source>
        <strain evidence="3 4">JCM 15774</strain>
    </source>
</reference>
<evidence type="ECO:0000313" key="3">
    <source>
        <dbReference type="EMBL" id="RNB78703.1"/>
    </source>
</evidence>
<dbReference type="AlphaFoldDB" id="A0A3M8CSP3"/>
<organism evidence="3 4">
    <name type="scientific">Brevibacillus nitrificans</name>
    <dbReference type="NCBI Taxonomy" id="651560"/>
    <lineage>
        <taxon>Bacteria</taxon>
        <taxon>Bacillati</taxon>
        <taxon>Bacillota</taxon>
        <taxon>Bacilli</taxon>
        <taxon>Bacillales</taxon>
        <taxon>Paenibacillaceae</taxon>
        <taxon>Brevibacillus</taxon>
    </lineage>
</organism>
<name>A0A3M8CSP3_9BACL</name>
<feature type="transmembrane region" description="Helical" evidence="1">
    <location>
        <begin position="12"/>
        <end position="35"/>
    </location>
</feature>
<evidence type="ECO:0000256" key="1">
    <source>
        <dbReference type="SAM" id="Phobius"/>
    </source>
</evidence>
<protein>
    <recommendedName>
        <fullName evidence="2">Putative Flp pilus-assembly TadG-like N-terminal domain-containing protein</fullName>
    </recommendedName>
</protein>
<feature type="domain" description="Putative Flp pilus-assembly TadG-like N-terminal" evidence="2">
    <location>
        <begin position="13"/>
        <end position="58"/>
    </location>
</feature>
<evidence type="ECO:0000313" key="4">
    <source>
        <dbReference type="Proteomes" id="UP000269573"/>
    </source>
</evidence>
<keyword evidence="4" id="KW-1185">Reference proteome</keyword>
<dbReference type="EMBL" id="RHHU01000024">
    <property type="protein sequence ID" value="RNB78703.1"/>
    <property type="molecule type" value="Genomic_DNA"/>
</dbReference>
<dbReference type="Proteomes" id="UP000269573">
    <property type="component" value="Unassembled WGS sequence"/>
</dbReference>
<proteinExistence type="predicted"/>
<sequence length="227" mass="25515">MRQAIMHVRNERGNVTILVLTLFFFLLLVVFSVLFNISTIFVDKEAAANSAQLASLAATDILYDEVEEAIKVYDLSMESWVDPVFIWELVEAQMDTIQASHPDWSSSEVRAEAIDRVLLAAIPTYPTLEAHVRKGLHAASTKIPGVVRDILASNKSTLDGSSLKLFNGEDRIEVRTSVRYESQSFGLDFLPLHNEQIYQTGESRSIGFIKVTGWEQFPQVFTEGDSW</sequence>
<dbReference type="Pfam" id="PF13400">
    <property type="entry name" value="Tad"/>
    <property type="match status" value="1"/>
</dbReference>